<evidence type="ECO:0000256" key="2">
    <source>
        <dbReference type="ARBA" id="ARBA00022679"/>
    </source>
</evidence>
<dbReference type="GO" id="GO:0005524">
    <property type="term" value="F:ATP binding"/>
    <property type="evidence" value="ECO:0007669"/>
    <property type="project" value="UniProtKB-KW"/>
</dbReference>
<dbReference type="InterPro" id="IPR051409">
    <property type="entry name" value="Atypical_kinase_ADCK"/>
</dbReference>
<organism evidence="7 8">
    <name type="scientific">Tortispora caseinolytica NRRL Y-17796</name>
    <dbReference type="NCBI Taxonomy" id="767744"/>
    <lineage>
        <taxon>Eukaryota</taxon>
        <taxon>Fungi</taxon>
        <taxon>Dikarya</taxon>
        <taxon>Ascomycota</taxon>
        <taxon>Saccharomycotina</taxon>
        <taxon>Trigonopsidomycetes</taxon>
        <taxon>Trigonopsidales</taxon>
        <taxon>Trigonopsidaceae</taxon>
        <taxon>Tortispora</taxon>
    </lineage>
</organism>
<comment type="similarity">
    <text evidence="1">Belongs to the protein kinase superfamily. ADCK protein kinase family.</text>
</comment>
<evidence type="ECO:0000259" key="6">
    <source>
        <dbReference type="Pfam" id="PF03109"/>
    </source>
</evidence>
<sequence length="481" mass="53410">MAPRASVRSIRWRPLLRFESRYSGSFSYVRNYSDDADNNPDRPHRMSSSPVPTTRIGRMLHFGGLAASIGLGVIEEGIKRVGNSGSGGGLVLSGRNLERLAKKMNRMRGAALKLAQMLSFQDDSVVPPQVRELLSKVQDSADYMPFSQLTKILNDDLGEGWRDKLFSEFDQVPMAAASIGQVHAARLVNGDSVAVKIQYPGIAQSIQSDLDNLTMLLHASNLLPKGLFLGNTIANARTELGWECDYVREAKSLAKFQELLSDDPVFYVPKLYPEASGIKVLTMERLQGIAVTKVAPSLTQEKKDWIASSILGLSLREIAEFKFMQTDPNWTNFFYNASTNQIELLDFGAARGYSEEFIKQYTALLRAAVKQDSATCEGLSHDLGYLTGGESRDMIEAHVNSILTLAEAFRPTASGIYDFSNQTITDRVREQIPLMLSKRLTPPPEETYSLHRKLSGAFLLCARLKARVPCHELFAKYIGLD</sequence>
<evidence type="ECO:0000313" key="7">
    <source>
        <dbReference type="EMBL" id="ODV89533.1"/>
    </source>
</evidence>
<evidence type="ECO:0000256" key="5">
    <source>
        <dbReference type="SAM" id="MobiDB-lite"/>
    </source>
</evidence>
<feature type="domain" description="ABC1 atypical kinase-like" evidence="6">
    <location>
        <begin position="136"/>
        <end position="376"/>
    </location>
</feature>
<dbReference type="Pfam" id="PF03109">
    <property type="entry name" value="ABC1"/>
    <property type="match status" value="1"/>
</dbReference>
<dbReference type="SUPFAM" id="SSF56112">
    <property type="entry name" value="Protein kinase-like (PK-like)"/>
    <property type="match status" value="1"/>
</dbReference>
<dbReference type="PANTHER" id="PTHR43851:SF3">
    <property type="entry name" value="COENZYME Q8"/>
    <property type="match status" value="1"/>
</dbReference>
<dbReference type="OrthoDB" id="201153at2759"/>
<accession>A0A1E4TCU9</accession>
<keyword evidence="4" id="KW-0067">ATP-binding</keyword>
<dbReference type="GO" id="GO:0004672">
    <property type="term" value="F:protein kinase activity"/>
    <property type="evidence" value="ECO:0007669"/>
    <property type="project" value="EnsemblFungi"/>
</dbReference>
<protein>
    <recommendedName>
        <fullName evidence="6">ABC1 atypical kinase-like domain-containing protein</fullName>
    </recommendedName>
</protein>
<keyword evidence="8" id="KW-1185">Reference proteome</keyword>
<dbReference type="Proteomes" id="UP000095023">
    <property type="component" value="Unassembled WGS sequence"/>
</dbReference>
<dbReference type="InterPro" id="IPR011009">
    <property type="entry name" value="Kinase-like_dom_sf"/>
</dbReference>
<keyword evidence="3" id="KW-0547">Nucleotide-binding</keyword>
<gene>
    <name evidence="7" type="ORF">CANCADRAFT_4149</name>
</gene>
<dbReference type="GO" id="GO:0016887">
    <property type="term" value="F:ATP hydrolysis activity"/>
    <property type="evidence" value="ECO:0007669"/>
    <property type="project" value="EnsemblFungi"/>
</dbReference>
<dbReference type="EMBL" id="KV453843">
    <property type="protein sequence ID" value="ODV89533.1"/>
    <property type="molecule type" value="Genomic_DNA"/>
</dbReference>
<reference evidence="8" key="1">
    <citation type="submission" date="2016-02" db="EMBL/GenBank/DDBJ databases">
        <title>Comparative genomics of biotechnologically important yeasts.</title>
        <authorList>
            <consortium name="DOE Joint Genome Institute"/>
            <person name="Riley R."/>
            <person name="Haridas S."/>
            <person name="Wolfe K.H."/>
            <person name="Lopes M.R."/>
            <person name="Hittinger C.T."/>
            <person name="Goker M."/>
            <person name="Salamov A."/>
            <person name="Wisecaver J."/>
            <person name="Long T.M."/>
            <person name="Aerts A.L."/>
            <person name="Barry K."/>
            <person name="Choi C."/>
            <person name="Clum A."/>
            <person name="Coughlan A.Y."/>
            <person name="Deshpande S."/>
            <person name="Douglass A.P."/>
            <person name="Hanson S.J."/>
            <person name="Klenk H.-P."/>
            <person name="Labutti K."/>
            <person name="Lapidus A."/>
            <person name="Lindquist E."/>
            <person name="Lipzen A."/>
            <person name="Meier-Kolthoff J.P."/>
            <person name="Ohm R.A."/>
            <person name="Otillar R.P."/>
            <person name="Pangilinan J."/>
            <person name="Peng Y."/>
            <person name="Rokas A."/>
            <person name="Rosa C.A."/>
            <person name="Scheuner C."/>
            <person name="Sibirny A.A."/>
            <person name="Slot J.C."/>
            <person name="Stielow J.B."/>
            <person name="Sun H."/>
            <person name="Kurtzman C.P."/>
            <person name="Blackwell M."/>
            <person name="Jeffries T.W."/>
            <person name="Grigoriev I.V."/>
        </authorList>
    </citation>
    <scope>NUCLEOTIDE SEQUENCE [LARGE SCALE GENOMIC DNA]</scope>
    <source>
        <strain evidence="8">NRRL Y-17796</strain>
    </source>
</reference>
<dbReference type="CDD" id="cd13970">
    <property type="entry name" value="ABC1_ADCK3"/>
    <property type="match status" value="1"/>
</dbReference>
<dbReference type="GO" id="GO:0005759">
    <property type="term" value="C:mitochondrial matrix"/>
    <property type="evidence" value="ECO:0007669"/>
    <property type="project" value="EnsemblFungi"/>
</dbReference>
<evidence type="ECO:0000256" key="4">
    <source>
        <dbReference type="ARBA" id="ARBA00022840"/>
    </source>
</evidence>
<dbReference type="GO" id="GO:0006744">
    <property type="term" value="P:ubiquinone biosynthetic process"/>
    <property type="evidence" value="ECO:0007669"/>
    <property type="project" value="EnsemblFungi"/>
</dbReference>
<dbReference type="PANTHER" id="PTHR43851">
    <property type="match status" value="1"/>
</dbReference>
<dbReference type="AlphaFoldDB" id="A0A1E4TCU9"/>
<dbReference type="InterPro" id="IPR034646">
    <property type="entry name" value="ADCK3_dom"/>
</dbReference>
<evidence type="ECO:0000256" key="3">
    <source>
        <dbReference type="ARBA" id="ARBA00022741"/>
    </source>
</evidence>
<evidence type="ECO:0000256" key="1">
    <source>
        <dbReference type="ARBA" id="ARBA00009670"/>
    </source>
</evidence>
<proteinExistence type="inferred from homology"/>
<keyword evidence="2" id="KW-0808">Transferase</keyword>
<dbReference type="InterPro" id="IPR004147">
    <property type="entry name" value="ABC1_dom"/>
</dbReference>
<dbReference type="GO" id="GO:0008289">
    <property type="term" value="F:lipid binding"/>
    <property type="evidence" value="ECO:0007669"/>
    <property type="project" value="EnsemblFungi"/>
</dbReference>
<feature type="region of interest" description="Disordered" evidence="5">
    <location>
        <begin position="33"/>
        <end position="52"/>
    </location>
</feature>
<evidence type="ECO:0000313" key="8">
    <source>
        <dbReference type="Proteomes" id="UP000095023"/>
    </source>
</evidence>
<name>A0A1E4TCU9_9ASCO</name>